<geneLocation type="plasmid" evidence="1">
    <name>pChr15</name>
</geneLocation>
<protein>
    <submittedName>
        <fullName evidence="1">Uncharacterized protein</fullName>
    </submittedName>
</protein>
<keyword evidence="1" id="KW-0614">Plasmid</keyword>
<evidence type="ECO:0000313" key="1">
    <source>
        <dbReference type="EMBL" id="ABR67085.1"/>
    </source>
</evidence>
<name>A6YFS4_9MICC</name>
<dbReference type="EMBL" id="EF495212">
    <property type="protein sequence ID" value="ABR67085.1"/>
    <property type="molecule type" value="Genomic_DNA"/>
</dbReference>
<reference evidence="1" key="1">
    <citation type="journal article" date="2008" name="Plasmid">
        <title>Comparative analysis of eight Arthrobacter plasmids.</title>
        <authorList>
            <person name="Jerke K."/>
            <person name="Nakatsu C.H."/>
            <person name="Beasley F."/>
            <person name="Konopka A."/>
        </authorList>
    </citation>
    <scope>NUCLEOTIDE SEQUENCE</scope>
    <source>
        <strain evidence="1">Chr15</strain>
        <plasmid evidence="1">pChr15</plasmid>
    </source>
</reference>
<accession>A6YFS4</accession>
<sequence length="98" mass="10669">MKGSKTMTETDRRIEQTPAQAVVFLETLAGLVEQSPLAYSADAAADLAAHIRGMAEAVTTEAHVNPAELNTTRQYAALDWHNEAVAVLFAAEHRQKLH</sequence>
<proteinExistence type="predicted"/>
<organism evidence="1">
    <name type="scientific">Arthrobacter sp. Chr15</name>
    <dbReference type="NCBI Taxonomy" id="447032"/>
    <lineage>
        <taxon>Bacteria</taxon>
        <taxon>Bacillati</taxon>
        <taxon>Actinomycetota</taxon>
        <taxon>Actinomycetes</taxon>
        <taxon>Micrococcales</taxon>
        <taxon>Micrococcaceae</taxon>
        <taxon>Arthrobacter</taxon>
    </lineage>
</organism>
<dbReference type="AlphaFoldDB" id="A6YFS4"/>